<dbReference type="Proteomes" id="UP000712281">
    <property type="component" value="Unassembled WGS sequence"/>
</dbReference>
<gene>
    <name evidence="1" type="ORF">F2Q68_00032808</name>
    <name evidence="2" type="ORF">F2Q69_00038535</name>
</gene>
<protein>
    <submittedName>
        <fullName evidence="1">Uncharacterized protein</fullName>
    </submittedName>
</protein>
<evidence type="ECO:0000313" key="2">
    <source>
        <dbReference type="EMBL" id="KAF3602239.1"/>
    </source>
</evidence>
<reference evidence="1" key="2">
    <citation type="submission" date="2019-12" db="EMBL/GenBank/DDBJ databases">
        <title>Genome sequencing and annotation of Brassica cretica.</title>
        <authorList>
            <person name="Studholme D.J."/>
            <person name="Sarris P.F."/>
        </authorList>
    </citation>
    <scope>NUCLEOTIDE SEQUENCE</scope>
    <source>
        <strain evidence="1">PFS-001/15</strain>
        <tissue evidence="1">Leaf</tissue>
    </source>
</reference>
<sequence>MPVVGIVEKCHPNPAVRDELDQAASELPRVVPGGRETSCVCGGCEQGIEGSFNCAMAHSLALHTSL</sequence>
<dbReference type="Proteomes" id="UP000712600">
    <property type="component" value="Unassembled WGS sequence"/>
</dbReference>
<proteinExistence type="predicted"/>
<dbReference type="AlphaFoldDB" id="A0A8S9GE95"/>
<evidence type="ECO:0000313" key="1">
    <source>
        <dbReference type="EMBL" id="KAF2542738.1"/>
    </source>
</evidence>
<dbReference type="EMBL" id="QGKX02000004">
    <property type="protein sequence ID" value="KAF3602239.1"/>
    <property type="molecule type" value="Genomic_DNA"/>
</dbReference>
<comment type="caution">
    <text evidence="1">The sequence shown here is derived from an EMBL/GenBank/DDBJ whole genome shotgun (WGS) entry which is preliminary data.</text>
</comment>
<dbReference type="EMBL" id="QGKW02002005">
    <property type="protein sequence ID" value="KAF2542738.1"/>
    <property type="molecule type" value="Genomic_DNA"/>
</dbReference>
<organism evidence="1 3">
    <name type="scientific">Brassica cretica</name>
    <name type="common">Mustard</name>
    <dbReference type="NCBI Taxonomy" id="69181"/>
    <lineage>
        <taxon>Eukaryota</taxon>
        <taxon>Viridiplantae</taxon>
        <taxon>Streptophyta</taxon>
        <taxon>Embryophyta</taxon>
        <taxon>Tracheophyta</taxon>
        <taxon>Spermatophyta</taxon>
        <taxon>Magnoliopsida</taxon>
        <taxon>eudicotyledons</taxon>
        <taxon>Gunneridae</taxon>
        <taxon>Pentapetalae</taxon>
        <taxon>rosids</taxon>
        <taxon>malvids</taxon>
        <taxon>Brassicales</taxon>
        <taxon>Brassicaceae</taxon>
        <taxon>Brassiceae</taxon>
        <taxon>Brassica</taxon>
    </lineage>
</organism>
<name>A0A8S9GE95_BRACR</name>
<accession>A0A8S9GE95</accession>
<evidence type="ECO:0000313" key="3">
    <source>
        <dbReference type="Proteomes" id="UP000712281"/>
    </source>
</evidence>
<reference evidence="2" key="1">
    <citation type="submission" date="2019-12" db="EMBL/GenBank/DDBJ databases">
        <title>Genome sequencing and annotation of Brassica cretica.</title>
        <authorList>
            <person name="Studholme D.J."/>
            <person name="Sarris P."/>
        </authorList>
    </citation>
    <scope>NUCLEOTIDE SEQUENCE</scope>
    <source>
        <strain evidence="2">PFS-109/04</strain>
        <tissue evidence="2">Leaf</tissue>
    </source>
</reference>